<dbReference type="SUPFAM" id="SSF56349">
    <property type="entry name" value="DNA breaking-rejoining enzymes"/>
    <property type="match status" value="1"/>
</dbReference>
<evidence type="ECO:0000259" key="4">
    <source>
        <dbReference type="PROSITE" id="PS51898"/>
    </source>
</evidence>
<dbReference type="AlphaFoldDB" id="A0A518B2P4"/>
<evidence type="ECO:0000256" key="3">
    <source>
        <dbReference type="ARBA" id="ARBA00023172"/>
    </source>
</evidence>
<dbReference type="InterPro" id="IPR013762">
    <property type="entry name" value="Integrase-like_cat_sf"/>
</dbReference>
<dbReference type="InterPro" id="IPR011010">
    <property type="entry name" value="DNA_brk_join_enz"/>
</dbReference>
<dbReference type="PANTHER" id="PTHR30349">
    <property type="entry name" value="PHAGE INTEGRASE-RELATED"/>
    <property type="match status" value="1"/>
</dbReference>
<evidence type="ECO:0000313" key="5">
    <source>
        <dbReference type="EMBL" id="QDU61212.1"/>
    </source>
</evidence>
<accession>A0A518B2P4</accession>
<dbReference type="Pfam" id="PF00589">
    <property type="entry name" value="Phage_integrase"/>
    <property type="match status" value="1"/>
</dbReference>
<name>A0A518B2P4_9BACT</name>
<keyword evidence="3" id="KW-0233">DNA recombination</keyword>
<keyword evidence="2" id="KW-0238">DNA-binding</keyword>
<dbReference type="OrthoDB" id="9803188at2"/>
<dbReference type="EMBL" id="CP036279">
    <property type="protein sequence ID" value="QDU61212.1"/>
    <property type="molecule type" value="Genomic_DNA"/>
</dbReference>
<dbReference type="KEGG" id="knv:Pan216_20660"/>
<gene>
    <name evidence="5" type="primary">xerD_1</name>
    <name evidence="5" type="ORF">Pan216_20660</name>
</gene>
<dbReference type="PROSITE" id="PS51898">
    <property type="entry name" value="TYR_RECOMBINASE"/>
    <property type="match status" value="1"/>
</dbReference>
<evidence type="ECO:0000313" key="6">
    <source>
        <dbReference type="Proteomes" id="UP000317093"/>
    </source>
</evidence>
<dbReference type="InterPro" id="IPR050090">
    <property type="entry name" value="Tyrosine_recombinase_XerCD"/>
</dbReference>
<dbReference type="Pfam" id="PF13102">
    <property type="entry name" value="Phage_int_SAM_5"/>
    <property type="match status" value="1"/>
</dbReference>
<dbReference type="Gene3D" id="1.10.150.130">
    <property type="match status" value="1"/>
</dbReference>
<dbReference type="Gene3D" id="1.10.443.10">
    <property type="entry name" value="Intergrase catalytic core"/>
    <property type="match status" value="1"/>
</dbReference>
<organism evidence="5 6">
    <name type="scientific">Kolteria novifilia</name>
    <dbReference type="NCBI Taxonomy" id="2527975"/>
    <lineage>
        <taxon>Bacteria</taxon>
        <taxon>Pseudomonadati</taxon>
        <taxon>Planctomycetota</taxon>
        <taxon>Planctomycetia</taxon>
        <taxon>Kolteriales</taxon>
        <taxon>Kolteriaceae</taxon>
        <taxon>Kolteria</taxon>
    </lineage>
</organism>
<dbReference type="PANTHER" id="PTHR30349:SF64">
    <property type="entry name" value="PROPHAGE INTEGRASE INTD-RELATED"/>
    <property type="match status" value="1"/>
</dbReference>
<dbReference type="InterPro" id="IPR002104">
    <property type="entry name" value="Integrase_catalytic"/>
</dbReference>
<dbReference type="InterPro" id="IPR025269">
    <property type="entry name" value="SAM-like_dom"/>
</dbReference>
<dbReference type="InterPro" id="IPR010998">
    <property type="entry name" value="Integrase_recombinase_N"/>
</dbReference>
<reference evidence="5 6" key="1">
    <citation type="submission" date="2019-02" db="EMBL/GenBank/DDBJ databases">
        <title>Deep-cultivation of Planctomycetes and their phenomic and genomic characterization uncovers novel biology.</title>
        <authorList>
            <person name="Wiegand S."/>
            <person name="Jogler M."/>
            <person name="Boedeker C."/>
            <person name="Pinto D."/>
            <person name="Vollmers J."/>
            <person name="Rivas-Marin E."/>
            <person name="Kohn T."/>
            <person name="Peeters S.H."/>
            <person name="Heuer A."/>
            <person name="Rast P."/>
            <person name="Oberbeckmann S."/>
            <person name="Bunk B."/>
            <person name="Jeske O."/>
            <person name="Meyerdierks A."/>
            <person name="Storesund J.E."/>
            <person name="Kallscheuer N."/>
            <person name="Luecker S."/>
            <person name="Lage O.M."/>
            <person name="Pohl T."/>
            <person name="Merkel B.J."/>
            <person name="Hornburger P."/>
            <person name="Mueller R.-W."/>
            <person name="Bruemmer F."/>
            <person name="Labrenz M."/>
            <person name="Spormann A.M."/>
            <person name="Op den Camp H."/>
            <person name="Overmann J."/>
            <person name="Amann R."/>
            <person name="Jetten M.S.M."/>
            <person name="Mascher T."/>
            <person name="Medema M.H."/>
            <person name="Devos D.P."/>
            <person name="Kaster A.-K."/>
            <person name="Ovreas L."/>
            <person name="Rohde M."/>
            <person name="Galperin M.Y."/>
            <person name="Jogler C."/>
        </authorList>
    </citation>
    <scope>NUCLEOTIDE SEQUENCE [LARGE SCALE GENOMIC DNA]</scope>
    <source>
        <strain evidence="5 6">Pan216</strain>
    </source>
</reference>
<feature type="domain" description="Tyr recombinase" evidence="4">
    <location>
        <begin position="165"/>
        <end position="362"/>
    </location>
</feature>
<dbReference type="GO" id="GO:0006310">
    <property type="term" value="P:DNA recombination"/>
    <property type="evidence" value="ECO:0007669"/>
    <property type="project" value="UniProtKB-KW"/>
</dbReference>
<comment type="similarity">
    <text evidence="1">Belongs to the 'phage' integrase family.</text>
</comment>
<evidence type="ECO:0000256" key="1">
    <source>
        <dbReference type="ARBA" id="ARBA00008857"/>
    </source>
</evidence>
<protein>
    <submittedName>
        <fullName evidence="5">Tyrosine recombinase XerD</fullName>
    </submittedName>
</protein>
<dbReference type="RefSeq" id="WP_145257833.1">
    <property type="nucleotide sequence ID" value="NZ_CP036279.1"/>
</dbReference>
<proteinExistence type="inferred from homology"/>
<dbReference type="Proteomes" id="UP000317093">
    <property type="component" value="Chromosome"/>
</dbReference>
<sequence length="367" mass="42392">MSARKLPPGMRLRGKVYYAWFRHQNQLIRKRLSSDFNSAKKMLTELRARVELAAFGLLDNKYPWDELKREFLKWAKQTTRMEREYRQHLDKFESYRPVVTVAMITPSLVIGYREWRQSMGNVCPRTVNKEITTLNICLNKAVKWRRIESNPIKGLEPLKHDIKRKVRRALSPDEVKRLIDVSPPHLAIVWKTFVSTGLRKDELINLTLDDYDADEKTVTVRSEFAKSGKARDVPLIDSIVEFIEQRKDEAAPTDPIFVVPRTGHPWRNNLLSRFYAYAGTCPCKKKDLAKCRCLIKQRAEIEDARPNGSVDIHSLRVTFVTEAINNGASPRAVQVIVGHATLEMTMDIYTKATDQSKRNALDSLPWA</sequence>
<keyword evidence="6" id="KW-1185">Reference proteome</keyword>
<dbReference type="GO" id="GO:0015074">
    <property type="term" value="P:DNA integration"/>
    <property type="evidence" value="ECO:0007669"/>
    <property type="project" value="InterPro"/>
</dbReference>
<dbReference type="GO" id="GO:0003677">
    <property type="term" value="F:DNA binding"/>
    <property type="evidence" value="ECO:0007669"/>
    <property type="project" value="UniProtKB-KW"/>
</dbReference>
<dbReference type="CDD" id="cd00397">
    <property type="entry name" value="DNA_BRE_C"/>
    <property type="match status" value="1"/>
</dbReference>
<evidence type="ECO:0000256" key="2">
    <source>
        <dbReference type="ARBA" id="ARBA00023125"/>
    </source>
</evidence>